<dbReference type="EMBL" id="JADFTS010000004">
    <property type="protein sequence ID" value="KAF9611969.1"/>
    <property type="molecule type" value="Genomic_DNA"/>
</dbReference>
<gene>
    <name evidence="2" type="ORF">IFM89_037252</name>
</gene>
<feature type="compositionally biased region" description="Polar residues" evidence="1">
    <location>
        <begin position="86"/>
        <end position="97"/>
    </location>
</feature>
<dbReference type="Proteomes" id="UP000631114">
    <property type="component" value="Unassembled WGS sequence"/>
</dbReference>
<accession>A0A835I7F3</accession>
<comment type="caution">
    <text evidence="2">The sequence shown here is derived from an EMBL/GenBank/DDBJ whole genome shotgun (WGS) entry which is preliminary data.</text>
</comment>
<proteinExistence type="predicted"/>
<dbReference type="AlphaFoldDB" id="A0A835I7F3"/>
<evidence type="ECO:0000313" key="2">
    <source>
        <dbReference type="EMBL" id="KAF9611969.1"/>
    </source>
</evidence>
<dbReference type="GO" id="GO:0005789">
    <property type="term" value="C:endoplasmic reticulum membrane"/>
    <property type="evidence" value="ECO:0007669"/>
    <property type="project" value="TreeGrafter"/>
</dbReference>
<protein>
    <submittedName>
        <fullName evidence="2">Uncharacterized protein</fullName>
    </submittedName>
</protein>
<dbReference type="PANTHER" id="PTHR10859:SF91">
    <property type="entry name" value="DOLICHYL-PHOSPHATE BETA-GLUCOSYLTRANSFERASE"/>
    <property type="match status" value="1"/>
</dbReference>
<name>A0A835I7F3_9MAGN</name>
<dbReference type="GO" id="GO:0006487">
    <property type="term" value="P:protein N-linked glycosylation"/>
    <property type="evidence" value="ECO:0007669"/>
    <property type="project" value="TreeGrafter"/>
</dbReference>
<evidence type="ECO:0000313" key="3">
    <source>
        <dbReference type="Proteomes" id="UP000631114"/>
    </source>
</evidence>
<reference evidence="2 3" key="1">
    <citation type="submission" date="2020-10" db="EMBL/GenBank/DDBJ databases">
        <title>The Coptis chinensis genome and diversification of protoberbering-type alkaloids.</title>
        <authorList>
            <person name="Wang B."/>
            <person name="Shu S."/>
            <person name="Song C."/>
            <person name="Liu Y."/>
        </authorList>
    </citation>
    <scope>NUCLEOTIDE SEQUENCE [LARGE SCALE GENOMIC DNA]</scope>
    <source>
        <strain evidence="2">HL-2020</strain>
        <tissue evidence="2">Leaf</tissue>
    </source>
</reference>
<dbReference type="OrthoDB" id="3784at2759"/>
<keyword evidence="3" id="KW-1185">Reference proteome</keyword>
<evidence type="ECO:0000256" key="1">
    <source>
        <dbReference type="SAM" id="MobiDB-lite"/>
    </source>
</evidence>
<dbReference type="PANTHER" id="PTHR10859">
    <property type="entry name" value="GLYCOSYL TRANSFERASE"/>
    <property type="match status" value="1"/>
</dbReference>
<sequence length="97" mass="11040">METNQQMWYWNSLIKGFHFVVLLTGGSGIRDTQCGFKMCTWAAARKLFTNICLKRNLNADIDVLKAAMRGIHIQQCKGEDGGATSDWYSTNSQWSSW</sequence>
<organism evidence="2 3">
    <name type="scientific">Coptis chinensis</name>
    <dbReference type="NCBI Taxonomy" id="261450"/>
    <lineage>
        <taxon>Eukaryota</taxon>
        <taxon>Viridiplantae</taxon>
        <taxon>Streptophyta</taxon>
        <taxon>Embryophyta</taxon>
        <taxon>Tracheophyta</taxon>
        <taxon>Spermatophyta</taxon>
        <taxon>Magnoliopsida</taxon>
        <taxon>Ranunculales</taxon>
        <taxon>Ranunculaceae</taxon>
        <taxon>Coptidoideae</taxon>
        <taxon>Coptis</taxon>
    </lineage>
</organism>
<feature type="region of interest" description="Disordered" evidence="1">
    <location>
        <begin position="78"/>
        <end position="97"/>
    </location>
</feature>